<dbReference type="PATRIC" id="fig|224013.5.peg.2352"/>
<dbReference type="Proteomes" id="UP000062645">
    <property type="component" value="Chromosome"/>
</dbReference>
<evidence type="ECO:0000313" key="2">
    <source>
        <dbReference type="EMBL" id="ALF53059.1"/>
    </source>
</evidence>
<protein>
    <recommendedName>
        <fullName evidence="4">Fungal lipase-like domain-containing protein</fullName>
    </recommendedName>
</protein>
<reference evidence="2 3" key="2">
    <citation type="journal article" date="2016" name="Genome Announc.">
        <title>Draft Genome Sequence of the N2-Fixing Cyanobacterium Nostoc piscinale CENA21, Isolated from the Brazilian Amazon Floodplain.</title>
        <authorList>
            <person name="Leao T."/>
            <person name="Guimaraes P.I."/>
            <person name="de Melo A.G."/>
            <person name="Ramos R.T."/>
            <person name="Leao P.N."/>
            <person name="Silva A."/>
            <person name="Fiore M.F."/>
            <person name="Schneider M.P."/>
        </authorList>
    </citation>
    <scope>NUCLEOTIDE SEQUENCE [LARGE SCALE GENOMIC DNA]</scope>
    <source>
        <strain evidence="2 3">CENA21</strain>
    </source>
</reference>
<dbReference type="SUPFAM" id="SSF53474">
    <property type="entry name" value="alpha/beta-Hydrolases"/>
    <property type="match status" value="1"/>
</dbReference>
<evidence type="ECO:0000256" key="1">
    <source>
        <dbReference type="SAM" id="MobiDB-lite"/>
    </source>
</evidence>
<dbReference type="EMBL" id="CP012036">
    <property type="protein sequence ID" value="ALF53059.1"/>
    <property type="molecule type" value="Genomic_DNA"/>
</dbReference>
<dbReference type="InterPro" id="IPR029058">
    <property type="entry name" value="AB_hydrolase_fold"/>
</dbReference>
<dbReference type="AlphaFoldDB" id="A0A0M4SWH0"/>
<organism evidence="2 3">
    <name type="scientific">Nostoc piscinale CENA21</name>
    <dbReference type="NCBI Taxonomy" id="224013"/>
    <lineage>
        <taxon>Bacteria</taxon>
        <taxon>Bacillati</taxon>
        <taxon>Cyanobacteriota</taxon>
        <taxon>Cyanophyceae</taxon>
        <taxon>Nostocales</taxon>
        <taxon>Nostocaceae</taxon>
        <taxon>Nostoc</taxon>
    </lineage>
</organism>
<feature type="region of interest" description="Disordered" evidence="1">
    <location>
        <begin position="1"/>
        <end position="21"/>
    </location>
</feature>
<evidence type="ECO:0000313" key="3">
    <source>
        <dbReference type="Proteomes" id="UP000062645"/>
    </source>
</evidence>
<proteinExistence type="predicted"/>
<dbReference type="RefSeq" id="WP_062291452.1">
    <property type="nucleotide sequence ID" value="NZ_CP012036.1"/>
</dbReference>
<keyword evidence="3" id="KW-1185">Reference proteome</keyword>
<reference evidence="3" key="1">
    <citation type="submission" date="2015-07" db="EMBL/GenBank/DDBJ databases">
        <title>Genome Of Nitrogen-Fixing Cyanobacterium Nostoc piscinale CENA21 From Solimoes/Amazon River Floodplain Sediments And Comparative Genomics To Uncover Biosynthetic Natural Products Potential.</title>
        <authorList>
            <person name="Leao T.F."/>
            <person name="Leao P.N."/>
            <person name="Guimaraes P.I."/>
            <person name="de Melo A.G.C."/>
            <person name="Ramos R.T.J."/>
            <person name="Silva A."/>
            <person name="Fiore M.F."/>
            <person name="Schneider M.P.C."/>
        </authorList>
    </citation>
    <scope>NUCLEOTIDE SEQUENCE [LARGE SCALE GENOMIC DNA]</scope>
    <source>
        <strain evidence="3">CENA21</strain>
    </source>
</reference>
<dbReference type="OrthoDB" id="468501at2"/>
<sequence length="483" mass="51747">MYHRQPKAAKPSTNHSDAIVNPFAPRPFVVSTEAEDSNQTPNLQPQAVKNNTLISPNNFANIPVFPPGYQPPPPPRIQMKLAIGEPGDTYEQETETLVKEAMQRLDMPVVMAIQRSQNQILNRDIDPTQVQDGTTQINPEDIDLEKIGHGLIYHDVLTDQDKEWLREQGFHEQWFPDGNVVNSGQGLNYGLLLPTEQGITAGKHPVLAFRGTSDLATAWQDLDINSPGHGGIQNLLKEVPTGYIGNIVSQSGKIDVTGHSLGGALAQHFVGTHPTLVRRLVTFQSAAPNAKQYHNNIESLPEEERPEVVHHIAKGDIVDLAGGEHLKGTFFEHDLETSGLANFSTLARIKQAHTSQLLNTEDIVGEAGHGSHAKNITMMENATRPYTKSRLVEAGRMMALNKGTAVAGGLLVGAAGLAGTAVEVPTRLAYTGLKKAGSAIASGASIAGSAIASGASQVGNAIASGASSLYETATNFFSKNNQE</sequence>
<dbReference type="Gene3D" id="3.40.50.1820">
    <property type="entry name" value="alpha/beta hydrolase"/>
    <property type="match status" value="1"/>
</dbReference>
<evidence type="ECO:0008006" key="4">
    <source>
        <dbReference type="Google" id="ProtNLM"/>
    </source>
</evidence>
<dbReference type="KEGG" id="npz:ACX27_09710"/>
<gene>
    <name evidence="2" type="ORF">ACX27_09710</name>
</gene>
<accession>A0A0M4SWH0</accession>
<name>A0A0M4SWH0_9NOSO</name>